<name>E4ZUW2_LEPMJ</name>
<dbReference type="RefSeq" id="XP_003838670.1">
    <property type="nucleotide sequence ID" value="XM_003838622.1"/>
</dbReference>
<organism evidence="4">
    <name type="scientific">Leptosphaeria maculans (strain JN3 / isolate v23.1.3 / race Av1-4-5-6-7-8)</name>
    <name type="common">Blackleg fungus</name>
    <name type="synonym">Phoma lingam</name>
    <dbReference type="NCBI Taxonomy" id="985895"/>
    <lineage>
        <taxon>Eukaryota</taxon>
        <taxon>Fungi</taxon>
        <taxon>Dikarya</taxon>
        <taxon>Ascomycota</taxon>
        <taxon>Pezizomycotina</taxon>
        <taxon>Dothideomycetes</taxon>
        <taxon>Pleosporomycetidae</taxon>
        <taxon>Pleosporales</taxon>
        <taxon>Pleosporineae</taxon>
        <taxon>Leptosphaeriaceae</taxon>
        <taxon>Plenodomus</taxon>
        <taxon>Plenodomus lingam/Leptosphaeria maculans species complex</taxon>
    </lineage>
</organism>
<keyword evidence="4" id="KW-1185">Reference proteome</keyword>
<dbReference type="VEuPathDB" id="FungiDB:LEMA_P116060.1"/>
<feature type="compositionally biased region" description="Low complexity" evidence="2">
    <location>
        <begin position="173"/>
        <end position="186"/>
    </location>
</feature>
<feature type="coiled-coil region" evidence="1">
    <location>
        <begin position="89"/>
        <end position="116"/>
    </location>
</feature>
<keyword evidence="1" id="KW-0175">Coiled coil</keyword>
<feature type="compositionally biased region" description="Low complexity" evidence="2">
    <location>
        <begin position="375"/>
        <end position="391"/>
    </location>
</feature>
<feature type="region of interest" description="Disordered" evidence="2">
    <location>
        <begin position="134"/>
        <end position="217"/>
    </location>
</feature>
<evidence type="ECO:0000313" key="4">
    <source>
        <dbReference type="Proteomes" id="UP000002668"/>
    </source>
</evidence>
<gene>
    <name evidence="3" type="ORF">LEMA_P116060.1</name>
</gene>
<proteinExistence type="predicted"/>
<reference evidence="4" key="1">
    <citation type="journal article" date="2011" name="Nat. Commun.">
        <title>Effector diversification within compartments of the Leptosphaeria maculans genome affected by Repeat-Induced Point mutations.</title>
        <authorList>
            <person name="Rouxel T."/>
            <person name="Grandaubert J."/>
            <person name="Hane J.K."/>
            <person name="Hoede C."/>
            <person name="van de Wouw A.P."/>
            <person name="Couloux A."/>
            <person name="Dominguez V."/>
            <person name="Anthouard V."/>
            <person name="Bally P."/>
            <person name="Bourras S."/>
            <person name="Cozijnsen A.J."/>
            <person name="Ciuffetti L.M."/>
            <person name="Degrave A."/>
            <person name="Dilmaghani A."/>
            <person name="Duret L."/>
            <person name="Fudal I."/>
            <person name="Goodwin S.B."/>
            <person name="Gout L."/>
            <person name="Glaser N."/>
            <person name="Linglin J."/>
            <person name="Kema G.H.J."/>
            <person name="Lapalu N."/>
            <person name="Lawrence C.B."/>
            <person name="May K."/>
            <person name="Meyer M."/>
            <person name="Ollivier B."/>
            <person name="Poulain J."/>
            <person name="Schoch C.L."/>
            <person name="Simon A."/>
            <person name="Spatafora J.W."/>
            <person name="Stachowiak A."/>
            <person name="Turgeon B.G."/>
            <person name="Tyler B.M."/>
            <person name="Vincent D."/>
            <person name="Weissenbach J."/>
            <person name="Amselem J."/>
            <person name="Quesneville H."/>
            <person name="Oliver R.P."/>
            <person name="Wincker P."/>
            <person name="Balesdent M.-H."/>
            <person name="Howlett B.J."/>
        </authorList>
    </citation>
    <scope>NUCLEOTIDE SEQUENCE [LARGE SCALE GENOMIC DNA]</scope>
    <source>
        <strain evidence="4">JN3 / isolate v23.1.3 / race Av1-4-5-6-7-8</strain>
    </source>
</reference>
<dbReference type="AlphaFoldDB" id="E4ZUW2"/>
<dbReference type="Proteomes" id="UP000002668">
    <property type="component" value="Genome"/>
</dbReference>
<feature type="compositionally biased region" description="Low complexity" evidence="2">
    <location>
        <begin position="483"/>
        <end position="497"/>
    </location>
</feature>
<evidence type="ECO:0000313" key="3">
    <source>
        <dbReference type="EMBL" id="CBX95191.1"/>
    </source>
</evidence>
<dbReference type="GeneID" id="13287605"/>
<dbReference type="EMBL" id="FP929126">
    <property type="protein sequence ID" value="CBX95191.1"/>
    <property type="molecule type" value="Genomic_DNA"/>
</dbReference>
<dbReference type="OMA" id="HDELAYI"/>
<sequence>MSSRYHHHHADDAMDLTDLSDAEEIYAIGEADNTQRDYYNRRLREAINYLAEEGGQDSPATYMSRVYRIDEALVQLLPQTGSDYDRQLYRTVRAMVDEVHEEYDNAKEEINLQTRNAELDAAYYTPYTPSVSEALYREEEDLPEPSTRYTRKRPTTSMKSLPREQAKSYTKLQQQQTEQVSASQAVTPLGPRSHDSQDNVDFERSYEHSGPNSAPERWYRDMPACLPFPETHQMEAWETLKINFDISDYGKKLKAEGKVVETNIPFNHPALAKYKNLPHYESGSRFKLPHGRQEDYDRIRRLATEELLAKTVKDFNEDIQTDAEVSGYAPHAFLGRFSTGKQVSPEPDLPTALRGALSTTPTKSSRSRAAITPRTTSSKTAATKAATLKTAIEARKSNTKPIVQISSPSHESSQPKNPTPAGQTTRAGAAMRKFSDSRKQALCHSPRRESLLQTALRTPESPSDGKSPPRPATPGPKREKSTPKTSTLSSKPVTSSLKRGDRVVSPKVGVPSPRVATSVLEKKPVTPTHSRLHKTTPSTTSKPLARTPIPVPTSSAPKPAPKHSIKRKRSLGSEYYTPDGKRRRSVGSEEFSPWDKTLRSDGAAKVGSASGSESDGGRGEGVRKSRASKAAVVGRQVKRRVVSERTVESVSKVRRVGGVGLGDRGVV</sequence>
<feature type="compositionally biased region" description="Basic residues" evidence="2">
    <location>
        <begin position="560"/>
        <end position="570"/>
    </location>
</feature>
<evidence type="ECO:0000256" key="2">
    <source>
        <dbReference type="SAM" id="MobiDB-lite"/>
    </source>
</evidence>
<protein>
    <submittedName>
        <fullName evidence="3">Predicted protein</fullName>
    </submittedName>
</protein>
<dbReference type="STRING" id="985895.E4ZUW2"/>
<feature type="compositionally biased region" description="Basic and acidic residues" evidence="2">
    <location>
        <begin position="192"/>
        <end position="207"/>
    </location>
</feature>
<dbReference type="OrthoDB" id="3779124at2759"/>
<dbReference type="HOGENOM" id="CLU_457208_0_0_1"/>
<feature type="region of interest" description="Disordered" evidence="2">
    <location>
        <begin position="339"/>
        <end position="642"/>
    </location>
</feature>
<dbReference type="InParanoid" id="E4ZUW2"/>
<accession>E4ZUW2</accession>
<feature type="compositionally biased region" description="Polar residues" evidence="2">
    <location>
        <begin position="399"/>
        <end position="426"/>
    </location>
</feature>
<dbReference type="eggNOG" id="ENOG502R25R">
    <property type="taxonomic scope" value="Eukaryota"/>
</dbReference>
<evidence type="ECO:0000256" key="1">
    <source>
        <dbReference type="SAM" id="Coils"/>
    </source>
</evidence>